<organism evidence="10 11">
    <name type="scientific">Brachionus calyciflorus</name>
    <dbReference type="NCBI Taxonomy" id="104777"/>
    <lineage>
        <taxon>Eukaryota</taxon>
        <taxon>Metazoa</taxon>
        <taxon>Spiralia</taxon>
        <taxon>Gnathifera</taxon>
        <taxon>Rotifera</taxon>
        <taxon>Eurotatoria</taxon>
        <taxon>Monogononta</taxon>
        <taxon>Pseudotrocha</taxon>
        <taxon>Ploima</taxon>
        <taxon>Brachionidae</taxon>
        <taxon>Brachionus</taxon>
    </lineage>
</organism>
<gene>
    <name evidence="10" type="ORF">OXX778_LOCUS2544</name>
</gene>
<evidence type="ECO:0000256" key="5">
    <source>
        <dbReference type="ARBA" id="ARBA00022840"/>
    </source>
</evidence>
<dbReference type="GO" id="GO:0005783">
    <property type="term" value="C:endoplasmic reticulum"/>
    <property type="evidence" value="ECO:0007669"/>
    <property type="project" value="TreeGrafter"/>
</dbReference>
<dbReference type="AlphaFoldDB" id="A0A813MMZ5"/>
<evidence type="ECO:0000256" key="3">
    <source>
        <dbReference type="ARBA" id="ARBA00022741"/>
    </source>
</evidence>
<dbReference type="InterPro" id="IPR045851">
    <property type="entry name" value="AMP-bd_C_sf"/>
</dbReference>
<keyword evidence="4" id="KW-0276">Fatty acid metabolism</keyword>
<feature type="chain" id="PRO_5032419903" description="long-chain-fatty-acid--CoA ligase" evidence="8">
    <location>
        <begin position="23"/>
        <end position="725"/>
    </location>
</feature>
<dbReference type="Gene3D" id="3.40.50.12780">
    <property type="entry name" value="N-terminal domain of ligase-like"/>
    <property type="match status" value="1"/>
</dbReference>
<keyword evidence="11" id="KW-1185">Reference proteome</keyword>
<reference evidence="10" key="1">
    <citation type="submission" date="2021-02" db="EMBL/GenBank/DDBJ databases">
        <authorList>
            <person name="Nowell W R."/>
        </authorList>
    </citation>
    <scope>NUCLEOTIDE SEQUENCE</scope>
    <source>
        <strain evidence="10">Ploen Becks lab</strain>
    </source>
</reference>
<dbReference type="PROSITE" id="PS00455">
    <property type="entry name" value="AMP_BINDING"/>
    <property type="match status" value="1"/>
</dbReference>
<dbReference type="OrthoDB" id="1700726at2759"/>
<protein>
    <recommendedName>
        <fullName evidence="7">long-chain-fatty-acid--CoA ligase</fullName>
        <ecNumber evidence="7">6.2.1.3</ecNumber>
    </recommendedName>
</protein>
<dbReference type="PANTHER" id="PTHR43272">
    <property type="entry name" value="LONG-CHAIN-FATTY-ACID--COA LIGASE"/>
    <property type="match status" value="1"/>
</dbReference>
<dbReference type="SUPFAM" id="SSF56801">
    <property type="entry name" value="Acetyl-CoA synthetase-like"/>
    <property type="match status" value="1"/>
</dbReference>
<evidence type="ECO:0000256" key="4">
    <source>
        <dbReference type="ARBA" id="ARBA00022832"/>
    </source>
</evidence>
<evidence type="ECO:0000256" key="7">
    <source>
        <dbReference type="ARBA" id="ARBA00026121"/>
    </source>
</evidence>
<comment type="catalytic activity">
    <reaction evidence="6">
        <text>a long-chain fatty acid + ATP + CoA = a long-chain fatty acyl-CoA + AMP + diphosphate</text>
        <dbReference type="Rhea" id="RHEA:15421"/>
        <dbReference type="ChEBI" id="CHEBI:30616"/>
        <dbReference type="ChEBI" id="CHEBI:33019"/>
        <dbReference type="ChEBI" id="CHEBI:57287"/>
        <dbReference type="ChEBI" id="CHEBI:57560"/>
        <dbReference type="ChEBI" id="CHEBI:83139"/>
        <dbReference type="ChEBI" id="CHEBI:456215"/>
        <dbReference type="EC" id="6.2.1.3"/>
    </reaction>
    <physiologicalReaction direction="left-to-right" evidence="6">
        <dbReference type="Rhea" id="RHEA:15422"/>
    </physiologicalReaction>
</comment>
<keyword evidence="5" id="KW-0067">ATP-binding</keyword>
<evidence type="ECO:0000256" key="1">
    <source>
        <dbReference type="ARBA" id="ARBA00006432"/>
    </source>
</evidence>
<dbReference type="PANTHER" id="PTHR43272:SF83">
    <property type="entry name" value="ACYL-COA SYNTHETASE LONG-CHAIN, ISOFORM J"/>
    <property type="match status" value="1"/>
</dbReference>
<keyword evidence="2" id="KW-0436">Ligase</keyword>
<accession>A0A813MMZ5</accession>
<sequence length="725" mass="81655">MSKVVKYLVVYPLLFIINLIDSCINCCKRRDARYKQLPTKKPFSKPVKIGTDSYSYMSCMTDKLERITNPNSNIYVEFTEAARKHQQIKTMGVRAVLSVEDQVQSNGKVFKKYNMDKEYKWTTYQEMLLKVDRLASGFLQIGIKSNDSVIIFSETRAEWLMSALACFKIKAVVVTLYATLGIDALTYGINETVATTIIASGDSVSKLKKIIDKIPTIKNILVLTDAFTPNCDSLRSDIKSMNIYSFNELVEIGKTSNSESNYERPVPSDLAIIMYTSGSTGNPKGVMMTHGNILTARKSLIKRFGTFDKNDSYIAYLPLAHIFELLVEMSFIIEGVSIGYSNPLTLSDVSTAIKAGDTGDIKVLKPSLLACVPTVLERISKGVKDKISKESDLKKILLETAARKKLRKVKQGKSSVLMDKIVFSKLNEALFGGRIRLIISGGAMLNRELQEFCQVHFCTTVQAYGLTETCAGGTTQFPFQTEVEEVGSVIGSCEIRLVNWVEGNYRVTDKPNPRGEIWIGGDNVTLGYYKMPDKTKEDYHVIDGIRYFATGDIGEMLPNGSLKIIDRKKDLVKLQGGEYVSLNKVENVIKLLPMVSNCCVIADPKKTYCVCLISPDVKKVEDLISTAHVELELGQKVQVGRRRSLDILNEFIDILEKNKNWKDKFNKDIFDHCKKQGLETFEIPTKCRFVKEQWLPETGLVTDSLKLKRKEIESFYKKEIEILYS</sequence>
<dbReference type="Gene3D" id="3.30.300.30">
    <property type="match status" value="1"/>
</dbReference>
<evidence type="ECO:0000313" key="11">
    <source>
        <dbReference type="Proteomes" id="UP000663879"/>
    </source>
</evidence>
<evidence type="ECO:0000256" key="8">
    <source>
        <dbReference type="SAM" id="SignalP"/>
    </source>
</evidence>
<evidence type="ECO:0000256" key="6">
    <source>
        <dbReference type="ARBA" id="ARBA00024484"/>
    </source>
</evidence>
<comment type="caution">
    <text evidence="10">The sequence shown here is derived from an EMBL/GenBank/DDBJ whole genome shotgun (WGS) entry which is preliminary data.</text>
</comment>
<comment type="similarity">
    <text evidence="1">Belongs to the ATP-dependent AMP-binding enzyme family.</text>
</comment>
<dbReference type="GO" id="GO:0004467">
    <property type="term" value="F:long-chain fatty acid-CoA ligase activity"/>
    <property type="evidence" value="ECO:0007669"/>
    <property type="project" value="UniProtKB-EC"/>
</dbReference>
<dbReference type="GO" id="GO:0030182">
    <property type="term" value="P:neuron differentiation"/>
    <property type="evidence" value="ECO:0007669"/>
    <property type="project" value="TreeGrafter"/>
</dbReference>
<dbReference type="InterPro" id="IPR020845">
    <property type="entry name" value="AMP-binding_CS"/>
</dbReference>
<evidence type="ECO:0000313" key="10">
    <source>
        <dbReference type="EMBL" id="CAF0726424.1"/>
    </source>
</evidence>
<evidence type="ECO:0000256" key="2">
    <source>
        <dbReference type="ARBA" id="ARBA00022598"/>
    </source>
</evidence>
<name>A0A813MMZ5_9BILA</name>
<dbReference type="GO" id="GO:0005524">
    <property type="term" value="F:ATP binding"/>
    <property type="evidence" value="ECO:0007669"/>
    <property type="project" value="UniProtKB-KW"/>
</dbReference>
<keyword evidence="3" id="KW-0547">Nucleotide-binding</keyword>
<keyword evidence="4" id="KW-0443">Lipid metabolism</keyword>
<dbReference type="Proteomes" id="UP000663879">
    <property type="component" value="Unassembled WGS sequence"/>
</dbReference>
<dbReference type="EC" id="6.2.1.3" evidence="7"/>
<dbReference type="GO" id="GO:0005811">
    <property type="term" value="C:lipid droplet"/>
    <property type="evidence" value="ECO:0007669"/>
    <property type="project" value="TreeGrafter"/>
</dbReference>
<evidence type="ECO:0000259" key="9">
    <source>
        <dbReference type="Pfam" id="PF00501"/>
    </source>
</evidence>
<dbReference type="InterPro" id="IPR042099">
    <property type="entry name" value="ANL_N_sf"/>
</dbReference>
<feature type="domain" description="AMP-dependent synthetase/ligase" evidence="9">
    <location>
        <begin position="113"/>
        <end position="529"/>
    </location>
</feature>
<proteinExistence type="inferred from homology"/>
<keyword evidence="8" id="KW-0732">Signal</keyword>
<feature type="signal peptide" evidence="8">
    <location>
        <begin position="1"/>
        <end position="22"/>
    </location>
</feature>
<dbReference type="GO" id="GO:0035336">
    <property type="term" value="P:long-chain fatty-acyl-CoA metabolic process"/>
    <property type="evidence" value="ECO:0007669"/>
    <property type="project" value="TreeGrafter"/>
</dbReference>
<dbReference type="InterPro" id="IPR000873">
    <property type="entry name" value="AMP-dep_synth/lig_dom"/>
</dbReference>
<dbReference type="EMBL" id="CAJNOC010000201">
    <property type="protein sequence ID" value="CAF0726424.1"/>
    <property type="molecule type" value="Genomic_DNA"/>
</dbReference>
<dbReference type="Pfam" id="PF00501">
    <property type="entry name" value="AMP-binding"/>
    <property type="match status" value="1"/>
</dbReference>
<dbReference type="GO" id="GO:0005886">
    <property type="term" value="C:plasma membrane"/>
    <property type="evidence" value="ECO:0007669"/>
    <property type="project" value="TreeGrafter"/>
</dbReference>